<reference evidence="2 3" key="1">
    <citation type="journal article" date="2016" name="Nat. Commun.">
        <title>Thousands of microbial genomes shed light on interconnected biogeochemical processes in an aquifer system.</title>
        <authorList>
            <person name="Anantharaman K."/>
            <person name="Brown C.T."/>
            <person name="Hug L.A."/>
            <person name="Sharon I."/>
            <person name="Castelle C.J."/>
            <person name="Probst A.J."/>
            <person name="Thomas B.C."/>
            <person name="Singh A."/>
            <person name="Wilkins M.J."/>
            <person name="Karaoz U."/>
            <person name="Brodie E.L."/>
            <person name="Williams K.H."/>
            <person name="Hubbard S.S."/>
            <person name="Banfield J.F."/>
        </authorList>
    </citation>
    <scope>NUCLEOTIDE SEQUENCE [LARGE SCALE GENOMIC DNA]</scope>
</reference>
<evidence type="ECO:0000256" key="1">
    <source>
        <dbReference type="SAM" id="SignalP"/>
    </source>
</evidence>
<dbReference type="AlphaFoldDB" id="A0A1F7FA71"/>
<dbReference type="SUPFAM" id="SSF56935">
    <property type="entry name" value="Porins"/>
    <property type="match status" value="1"/>
</dbReference>
<name>A0A1F7FA71_UNCRA</name>
<feature type="signal peptide" evidence="1">
    <location>
        <begin position="1"/>
        <end position="32"/>
    </location>
</feature>
<evidence type="ECO:0008006" key="4">
    <source>
        <dbReference type="Google" id="ProtNLM"/>
    </source>
</evidence>
<protein>
    <recommendedName>
        <fullName evidence="4">PorV/PorQ family protein</fullName>
    </recommendedName>
</protein>
<sequence>MITRAYMRSRFTQVWMLICLASAGLLFSPASAVTGENYVADASNSALSYLKLPVDARSAGVGGAMAALGSDAAAAVVNPALVAADTAIGAHLTASYEKLTLDRNHYFGGLVKPLPFYTSAVGIGYVQYGVDAIERRSEFGMLTGEFADQENTFFLWASGGLTEKLLFGIAGKYHMQRLDESRASGFSGDIGILYHPLERIKVAASCQNVFGSFGWENGYNDELARVFRFGASVRPYKELLSVSSDLEWTPGNFVQGHGGVEVYPHPLFCIRAGAQGPNPVQVMGGVGFRYGMFSVDYAFIYHNSGLGHSHMFSLGLNLNPREWSL</sequence>
<comment type="caution">
    <text evidence="2">The sequence shown here is derived from an EMBL/GenBank/DDBJ whole genome shotgun (WGS) entry which is preliminary data.</text>
</comment>
<accession>A0A1F7FA71</accession>
<feature type="chain" id="PRO_5009528537" description="PorV/PorQ family protein" evidence="1">
    <location>
        <begin position="33"/>
        <end position="325"/>
    </location>
</feature>
<organism evidence="2 3">
    <name type="scientific">Candidatus Raymondbacteria bacterium RIFOXYD12_FULL_49_13</name>
    <dbReference type="NCBI Taxonomy" id="1817890"/>
    <lineage>
        <taxon>Bacteria</taxon>
        <taxon>Raymondiibacteriota</taxon>
    </lineage>
</organism>
<proteinExistence type="predicted"/>
<dbReference type="Proteomes" id="UP000179243">
    <property type="component" value="Unassembled WGS sequence"/>
</dbReference>
<keyword evidence="1" id="KW-0732">Signal</keyword>
<dbReference type="NCBIfam" id="NF033709">
    <property type="entry name" value="PorV_fam"/>
    <property type="match status" value="1"/>
</dbReference>
<gene>
    <name evidence="2" type="ORF">A2519_15485</name>
</gene>
<dbReference type="Gene3D" id="2.40.160.60">
    <property type="entry name" value="Outer membrane protein transport protein (OMPP1/FadL/TodX)"/>
    <property type="match status" value="1"/>
</dbReference>
<evidence type="ECO:0000313" key="3">
    <source>
        <dbReference type="Proteomes" id="UP000179243"/>
    </source>
</evidence>
<dbReference type="EMBL" id="MFYX01000090">
    <property type="protein sequence ID" value="OGK03412.1"/>
    <property type="molecule type" value="Genomic_DNA"/>
</dbReference>
<evidence type="ECO:0000313" key="2">
    <source>
        <dbReference type="EMBL" id="OGK03412.1"/>
    </source>
</evidence>